<proteinExistence type="predicted"/>
<evidence type="ECO:0000313" key="4">
    <source>
        <dbReference type="Proteomes" id="UP001163046"/>
    </source>
</evidence>
<keyword evidence="4" id="KW-1185">Reference proteome</keyword>
<accession>A0A9X0DAC7</accession>
<feature type="domain" description="DUF6589" evidence="2">
    <location>
        <begin position="61"/>
        <end position="177"/>
    </location>
</feature>
<organism evidence="3 4">
    <name type="scientific">Desmophyllum pertusum</name>
    <dbReference type="NCBI Taxonomy" id="174260"/>
    <lineage>
        <taxon>Eukaryota</taxon>
        <taxon>Metazoa</taxon>
        <taxon>Cnidaria</taxon>
        <taxon>Anthozoa</taxon>
        <taxon>Hexacorallia</taxon>
        <taxon>Scleractinia</taxon>
        <taxon>Caryophylliina</taxon>
        <taxon>Caryophylliidae</taxon>
        <taxon>Desmophyllum</taxon>
    </lineage>
</organism>
<evidence type="ECO:0000313" key="3">
    <source>
        <dbReference type="EMBL" id="KAJ7391423.1"/>
    </source>
</evidence>
<dbReference type="Pfam" id="PF20231">
    <property type="entry name" value="DUF6589"/>
    <property type="match status" value="1"/>
</dbReference>
<dbReference type="Proteomes" id="UP001163046">
    <property type="component" value="Unassembled WGS sequence"/>
</dbReference>
<dbReference type="InterPro" id="IPR046496">
    <property type="entry name" value="DUF6589"/>
</dbReference>
<sequence length="210" mass="23836">MLTEQEKDILEQQELTPEERFPCRFPGCNRSFKYNGKSRRTCELSHEPPVQVDDPTQLTPSTPKETKPGDDVFNYNCALMTDSFLFFNFLDGIKEGYGADGSHSTEYALECLYQFFLVHALLSPRGGEWFVWNQSVNNIGKKGTNTPLDEATEHSNNFTKPGIKNLGPYVTKKAVQRLAYSESLTALILGNLDETIKPIYMLLLGFFIIF</sequence>
<reference evidence="3" key="1">
    <citation type="submission" date="2023-01" db="EMBL/GenBank/DDBJ databases">
        <title>Genome assembly of the deep-sea coral Lophelia pertusa.</title>
        <authorList>
            <person name="Herrera S."/>
            <person name="Cordes E."/>
        </authorList>
    </citation>
    <scope>NUCLEOTIDE SEQUENCE</scope>
    <source>
        <strain evidence="3">USNM1676648</strain>
        <tissue evidence="3">Polyp</tissue>
    </source>
</reference>
<evidence type="ECO:0000256" key="1">
    <source>
        <dbReference type="SAM" id="MobiDB-lite"/>
    </source>
</evidence>
<comment type="caution">
    <text evidence="3">The sequence shown here is derived from an EMBL/GenBank/DDBJ whole genome shotgun (WGS) entry which is preliminary data.</text>
</comment>
<evidence type="ECO:0000259" key="2">
    <source>
        <dbReference type="Pfam" id="PF20231"/>
    </source>
</evidence>
<feature type="region of interest" description="Disordered" evidence="1">
    <location>
        <begin position="46"/>
        <end position="67"/>
    </location>
</feature>
<dbReference type="EMBL" id="MU825406">
    <property type="protein sequence ID" value="KAJ7391423.1"/>
    <property type="molecule type" value="Genomic_DNA"/>
</dbReference>
<name>A0A9X0DAC7_9CNID</name>
<dbReference type="AlphaFoldDB" id="A0A9X0DAC7"/>
<feature type="compositionally biased region" description="Polar residues" evidence="1">
    <location>
        <begin position="54"/>
        <end position="63"/>
    </location>
</feature>
<gene>
    <name evidence="3" type="ORF">OS493_018468</name>
</gene>
<protein>
    <recommendedName>
        <fullName evidence="2">DUF6589 domain-containing protein</fullName>
    </recommendedName>
</protein>
<dbReference type="OrthoDB" id="5983755at2759"/>